<dbReference type="InterPro" id="IPR039426">
    <property type="entry name" value="TonB-dep_rcpt-like"/>
</dbReference>
<name>A0A4Q9FSR0_9FLAO</name>
<dbReference type="Pfam" id="PF07715">
    <property type="entry name" value="Plug"/>
    <property type="match status" value="1"/>
</dbReference>
<dbReference type="PANTHER" id="PTHR32552:SF81">
    <property type="entry name" value="TONB-DEPENDENT OUTER MEMBRANE RECEPTOR"/>
    <property type="match status" value="1"/>
</dbReference>
<evidence type="ECO:0000313" key="16">
    <source>
        <dbReference type="Proteomes" id="UP000292372"/>
    </source>
</evidence>
<keyword evidence="9 11" id="KW-0472">Membrane</keyword>
<dbReference type="InterPro" id="IPR000531">
    <property type="entry name" value="Beta-barrel_TonB"/>
</dbReference>
<dbReference type="InterPro" id="IPR037066">
    <property type="entry name" value="Plug_dom_sf"/>
</dbReference>
<evidence type="ECO:0000256" key="6">
    <source>
        <dbReference type="ARBA" id="ARBA00023004"/>
    </source>
</evidence>
<keyword evidence="16" id="KW-1185">Reference proteome</keyword>
<comment type="caution">
    <text evidence="15">The sequence shown here is derived from an EMBL/GenBank/DDBJ whole genome shotgun (WGS) entry which is preliminary data.</text>
</comment>
<dbReference type="EMBL" id="SIRS01000001">
    <property type="protein sequence ID" value="TBN19134.1"/>
    <property type="molecule type" value="Genomic_DNA"/>
</dbReference>
<keyword evidence="6" id="KW-0408">Iron</keyword>
<keyword evidence="4" id="KW-0410">Iron transport</keyword>
<dbReference type="GO" id="GO:0006826">
    <property type="term" value="P:iron ion transport"/>
    <property type="evidence" value="ECO:0007669"/>
    <property type="project" value="UniProtKB-KW"/>
</dbReference>
<comment type="subcellular location">
    <subcellularLocation>
        <location evidence="1 11">Cell outer membrane</location>
        <topology evidence="1 11">Multi-pass membrane protein</topology>
    </subcellularLocation>
</comment>
<feature type="domain" description="TonB-dependent receptor-like beta-barrel" evidence="13">
    <location>
        <begin position="231"/>
        <end position="679"/>
    </location>
</feature>
<evidence type="ECO:0000256" key="9">
    <source>
        <dbReference type="ARBA" id="ARBA00023136"/>
    </source>
</evidence>
<evidence type="ECO:0000256" key="11">
    <source>
        <dbReference type="PROSITE-ProRule" id="PRU01360"/>
    </source>
</evidence>
<evidence type="ECO:0000256" key="2">
    <source>
        <dbReference type="ARBA" id="ARBA00022448"/>
    </source>
</evidence>
<evidence type="ECO:0000256" key="3">
    <source>
        <dbReference type="ARBA" id="ARBA00022452"/>
    </source>
</evidence>
<keyword evidence="8 12" id="KW-0798">TonB box</keyword>
<comment type="similarity">
    <text evidence="11 12">Belongs to the TonB-dependent receptor family.</text>
</comment>
<dbReference type="Gene3D" id="2.170.130.10">
    <property type="entry name" value="TonB-dependent receptor, plug domain"/>
    <property type="match status" value="1"/>
</dbReference>
<protein>
    <submittedName>
        <fullName evidence="15">TonB-dependent receptor</fullName>
    </submittedName>
</protein>
<reference evidence="15 16" key="1">
    <citation type="journal article" date="2015" name="Int. J. Syst. Evol. Microbiol.">
        <title>Hyunsoonleella pacifica sp. nov., isolated from seawater of South Pacific Gyre.</title>
        <authorList>
            <person name="Gao X."/>
            <person name="Zhang Z."/>
            <person name="Dai X."/>
            <person name="Zhang X.H."/>
        </authorList>
    </citation>
    <scope>NUCLEOTIDE SEQUENCE [LARGE SCALE GENOMIC DNA]</scope>
    <source>
        <strain evidence="15 16">SW033</strain>
    </source>
</reference>
<evidence type="ECO:0000256" key="10">
    <source>
        <dbReference type="ARBA" id="ARBA00023237"/>
    </source>
</evidence>
<evidence type="ECO:0000256" key="12">
    <source>
        <dbReference type="RuleBase" id="RU003357"/>
    </source>
</evidence>
<evidence type="ECO:0000259" key="14">
    <source>
        <dbReference type="Pfam" id="PF07715"/>
    </source>
</evidence>
<sequence length="721" mass="81058">MNIESDSTFISNNGYFKIETSGVYKFSKDGYISKRIKLNLKKTYTIILQKVPDLLNEIVINANHLPTKLKSSTTSTALVTTKAIERSNNINVNEALNRVSGIFMQTGALNTNRITIRGVGSRNLFGTSKIRAYFKDIPLTNGSGETSLEDFELGAISRMEITKGATSSIYGSGLGGVMQLIPKSASLNDFSIVNETTIGSFGLFKNLSQFNYGDSKHNLKLVYSHTNSDGYRDNNNYKRNSLTLNTTYKINKKNELSIFGAFSGLKAFIPSSLSETNFRNNPKAAAFTWAASKGFEDTKRNILGVSFQHKFNIKLKQTTSIFTSYRDSYEPRPFNILDESVFGYGVRHRYIGNFNINDKVVKWTSGIEFFKDNYKYKTLENLYQDFPEANGSVQGNTLSNFKEERQYYNLFFEGRYDISQNTDVVLGINYNKTQYNLEDKFPVSTNNPNQSGSFTFKGILSPKLGMLYRLNTTSNIYANISHGFSPLSLQETLLPNGQINNNLNPETGWNFELGMKGSTLEKCFEYNISVYRLAIKNLLVARRTAEDEFIGVNAGKTHHDGLEADINYNFVNTAKTQLSIFSSCTLNLYKFKSFIDDNNDFSGNDLTGVPSHILNLGLDFNTSSGLYGNINIQNVGEMPITDSNTIYSEAYTISNFKIGYKKILIPQLTIHTYFGINNIFDTTYASQLLINARSFGGNAPRYFYPGNPVNYYTALALNYSF</sequence>
<dbReference type="Proteomes" id="UP000292372">
    <property type="component" value="Unassembled WGS sequence"/>
</dbReference>
<organism evidence="15 16">
    <name type="scientific">Hyunsoonleella pacifica</name>
    <dbReference type="NCBI Taxonomy" id="1080224"/>
    <lineage>
        <taxon>Bacteria</taxon>
        <taxon>Pseudomonadati</taxon>
        <taxon>Bacteroidota</taxon>
        <taxon>Flavobacteriia</taxon>
        <taxon>Flavobacteriales</taxon>
        <taxon>Flavobacteriaceae</taxon>
    </lineage>
</organism>
<dbReference type="InterPro" id="IPR012910">
    <property type="entry name" value="Plug_dom"/>
</dbReference>
<keyword evidence="5 11" id="KW-0812">Transmembrane</keyword>
<dbReference type="GO" id="GO:0009279">
    <property type="term" value="C:cell outer membrane"/>
    <property type="evidence" value="ECO:0007669"/>
    <property type="project" value="UniProtKB-SubCell"/>
</dbReference>
<dbReference type="SUPFAM" id="SSF56935">
    <property type="entry name" value="Porins"/>
    <property type="match status" value="1"/>
</dbReference>
<evidence type="ECO:0000256" key="1">
    <source>
        <dbReference type="ARBA" id="ARBA00004571"/>
    </source>
</evidence>
<dbReference type="PROSITE" id="PS52016">
    <property type="entry name" value="TONB_DEPENDENT_REC_3"/>
    <property type="match status" value="1"/>
</dbReference>
<dbReference type="Gene3D" id="2.40.170.20">
    <property type="entry name" value="TonB-dependent receptor, beta-barrel domain"/>
    <property type="match status" value="1"/>
</dbReference>
<keyword evidence="10 11" id="KW-0998">Cell outer membrane</keyword>
<keyword evidence="2 11" id="KW-0813">Transport</keyword>
<dbReference type="AlphaFoldDB" id="A0A4Q9FSR0"/>
<dbReference type="InterPro" id="IPR036942">
    <property type="entry name" value="Beta-barrel_TonB_sf"/>
</dbReference>
<dbReference type="OrthoDB" id="9782587at2"/>
<proteinExistence type="inferred from homology"/>
<keyword evidence="7" id="KW-0406">Ion transport</keyword>
<gene>
    <name evidence="15" type="ORF">EYD46_00780</name>
</gene>
<evidence type="ECO:0000256" key="8">
    <source>
        <dbReference type="ARBA" id="ARBA00023077"/>
    </source>
</evidence>
<evidence type="ECO:0000256" key="4">
    <source>
        <dbReference type="ARBA" id="ARBA00022496"/>
    </source>
</evidence>
<evidence type="ECO:0000256" key="5">
    <source>
        <dbReference type="ARBA" id="ARBA00022692"/>
    </source>
</evidence>
<dbReference type="PANTHER" id="PTHR32552">
    <property type="entry name" value="FERRICHROME IRON RECEPTOR-RELATED"/>
    <property type="match status" value="1"/>
</dbReference>
<keyword evidence="15" id="KW-0675">Receptor</keyword>
<evidence type="ECO:0000256" key="7">
    <source>
        <dbReference type="ARBA" id="ARBA00023065"/>
    </source>
</evidence>
<evidence type="ECO:0000313" key="15">
    <source>
        <dbReference type="EMBL" id="TBN19134.1"/>
    </source>
</evidence>
<keyword evidence="3 11" id="KW-1134">Transmembrane beta strand</keyword>
<feature type="domain" description="TonB-dependent receptor plug" evidence="14">
    <location>
        <begin position="69"/>
        <end position="177"/>
    </location>
</feature>
<dbReference type="Pfam" id="PF00593">
    <property type="entry name" value="TonB_dep_Rec_b-barrel"/>
    <property type="match status" value="1"/>
</dbReference>
<accession>A0A4Q9FSR0</accession>
<evidence type="ECO:0000259" key="13">
    <source>
        <dbReference type="Pfam" id="PF00593"/>
    </source>
</evidence>